<dbReference type="Proteomes" id="UP001186944">
    <property type="component" value="Unassembled WGS sequence"/>
</dbReference>
<evidence type="ECO:0000313" key="2">
    <source>
        <dbReference type="EMBL" id="KAK3091893.1"/>
    </source>
</evidence>
<comment type="caution">
    <text evidence="2">The sequence shown here is derived from an EMBL/GenBank/DDBJ whole genome shotgun (WGS) entry which is preliminary data.</text>
</comment>
<reference evidence="2" key="1">
    <citation type="submission" date="2019-08" db="EMBL/GenBank/DDBJ databases">
        <title>The improved chromosome-level genome for the pearl oyster Pinctada fucata martensii using PacBio sequencing and Hi-C.</title>
        <authorList>
            <person name="Zheng Z."/>
        </authorList>
    </citation>
    <scope>NUCLEOTIDE SEQUENCE</scope>
    <source>
        <strain evidence="2">ZZ-2019</strain>
        <tissue evidence="2">Adductor muscle</tissue>
    </source>
</reference>
<protein>
    <submittedName>
        <fullName evidence="2">Uncharacterized protein</fullName>
    </submittedName>
</protein>
<sequence>MVWWTFSPVATQRNPRGRPKQLAENVFLALESPSTFMDDYFYGYHRYVNHLLEPPKSDLTSDVTKVTIRRCNSGRKSKLGPELSVQDDGTEECKALFERIKSDIVKTLFDENDEEDTHETKNADNTPKQTTGESGVRNHGDVFEVKTLGTLKSPNDEQSESDRKKASDSDKDLAGFTNLSDIKHNPKRWSEKCWTRRREIVNKRDVNKDAQQRQILSSKEEATIEANPTDRKETIDSA</sequence>
<feature type="compositionally biased region" description="Basic and acidic residues" evidence="1">
    <location>
        <begin position="218"/>
        <end position="238"/>
    </location>
</feature>
<name>A0AA88XUC4_PINIB</name>
<evidence type="ECO:0000256" key="1">
    <source>
        <dbReference type="SAM" id="MobiDB-lite"/>
    </source>
</evidence>
<feature type="region of interest" description="Disordered" evidence="1">
    <location>
        <begin position="111"/>
        <end position="183"/>
    </location>
</feature>
<proteinExistence type="predicted"/>
<feature type="region of interest" description="Disordered" evidence="1">
    <location>
        <begin position="204"/>
        <end position="238"/>
    </location>
</feature>
<evidence type="ECO:0000313" key="3">
    <source>
        <dbReference type="Proteomes" id="UP001186944"/>
    </source>
</evidence>
<accession>A0AA88XUC4</accession>
<dbReference type="AlphaFoldDB" id="A0AA88XUC4"/>
<feature type="compositionally biased region" description="Basic and acidic residues" evidence="1">
    <location>
        <begin position="160"/>
        <end position="173"/>
    </location>
</feature>
<feature type="compositionally biased region" description="Polar residues" evidence="1">
    <location>
        <begin position="123"/>
        <end position="133"/>
    </location>
</feature>
<dbReference type="EMBL" id="VSWD01000010">
    <property type="protein sequence ID" value="KAK3091893.1"/>
    <property type="molecule type" value="Genomic_DNA"/>
</dbReference>
<keyword evidence="3" id="KW-1185">Reference proteome</keyword>
<gene>
    <name evidence="2" type="ORF">FSP39_023493</name>
</gene>
<organism evidence="2 3">
    <name type="scientific">Pinctada imbricata</name>
    <name type="common">Atlantic pearl-oyster</name>
    <name type="synonym">Pinctada martensii</name>
    <dbReference type="NCBI Taxonomy" id="66713"/>
    <lineage>
        <taxon>Eukaryota</taxon>
        <taxon>Metazoa</taxon>
        <taxon>Spiralia</taxon>
        <taxon>Lophotrochozoa</taxon>
        <taxon>Mollusca</taxon>
        <taxon>Bivalvia</taxon>
        <taxon>Autobranchia</taxon>
        <taxon>Pteriomorphia</taxon>
        <taxon>Pterioida</taxon>
        <taxon>Pterioidea</taxon>
        <taxon>Pteriidae</taxon>
        <taxon>Pinctada</taxon>
    </lineage>
</organism>